<protein>
    <submittedName>
        <fullName evidence="2">DUF4625 domain-containing protein</fullName>
    </submittedName>
</protein>
<dbReference type="Proteomes" id="UP001059844">
    <property type="component" value="Chromosome"/>
</dbReference>
<keyword evidence="1" id="KW-0732">Signal</keyword>
<feature type="signal peptide" evidence="1">
    <location>
        <begin position="1"/>
        <end position="22"/>
    </location>
</feature>
<dbReference type="InterPro" id="IPR027829">
    <property type="entry name" value="DUF4625"/>
</dbReference>
<organism evidence="2 3">
    <name type="scientific">Flavobacterium cerinum</name>
    <dbReference type="NCBI Taxonomy" id="2502784"/>
    <lineage>
        <taxon>Bacteria</taxon>
        <taxon>Pseudomonadati</taxon>
        <taxon>Bacteroidota</taxon>
        <taxon>Flavobacteriia</taxon>
        <taxon>Flavobacteriales</taxon>
        <taxon>Flavobacteriaceae</taxon>
        <taxon>Flavobacterium</taxon>
    </lineage>
</organism>
<name>A0ABY5IT94_9FLAO</name>
<gene>
    <name evidence="2" type="ORF">NOX80_02395</name>
</gene>
<evidence type="ECO:0000313" key="2">
    <source>
        <dbReference type="EMBL" id="UUC46065.1"/>
    </source>
</evidence>
<reference evidence="2" key="1">
    <citation type="submission" date="2022-07" db="EMBL/GenBank/DDBJ databases">
        <title>Isolation, identification, and degradation of a PFOSA degrading strain from sewage treatment plant.</title>
        <authorList>
            <person name="Zhang L."/>
            <person name="Huo Y."/>
        </authorList>
    </citation>
    <scope>NUCLEOTIDE SEQUENCE</scope>
    <source>
        <strain evidence="2">C1</strain>
    </source>
</reference>
<evidence type="ECO:0000313" key="3">
    <source>
        <dbReference type="Proteomes" id="UP001059844"/>
    </source>
</evidence>
<accession>A0ABY5IT94</accession>
<dbReference type="Pfam" id="PF15418">
    <property type="entry name" value="DUF4625"/>
    <property type="match status" value="1"/>
</dbReference>
<keyword evidence="3" id="KW-1185">Reference proteome</keyword>
<feature type="chain" id="PRO_5046919017" evidence="1">
    <location>
        <begin position="23"/>
        <end position="167"/>
    </location>
</feature>
<dbReference type="EMBL" id="CP101751">
    <property type="protein sequence ID" value="UUC46065.1"/>
    <property type="molecule type" value="Genomic_DNA"/>
</dbReference>
<sequence length="167" mass="18352">MKNIKYLYAFATIAALSFTSCSKDDDNKDTEKPVITITEPVVDEGFAPGSEIHLEGVLTDNVELASYKVEVHSAEDGHTHGKSANAEAANYFHYEQTFPIEAGQRIKEFHHHIEIPALAANGEAFTDGHYHLGVFCLDKAGNQQQVFIEIYIGAGGDNHGHDHKTVN</sequence>
<proteinExistence type="predicted"/>
<evidence type="ECO:0000256" key="1">
    <source>
        <dbReference type="SAM" id="SignalP"/>
    </source>
</evidence>
<dbReference type="RefSeq" id="WP_256551743.1">
    <property type="nucleotide sequence ID" value="NZ_CP101751.1"/>
</dbReference>
<dbReference type="PROSITE" id="PS51257">
    <property type="entry name" value="PROKAR_LIPOPROTEIN"/>
    <property type="match status" value="1"/>
</dbReference>